<reference evidence="1 2" key="1">
    <citation type="submission" date="2017-04" db="EMBL/GenBank/DDBJ databases">
        <authorList>
            <person name="Afonso C.L."/>
            <person name="Miller P.J."/>
            <person name="Scott M.A."/>
            <person name="Spackman E."/>
            <person name="Goraichik I."/>
            <person name="Dimitrov K.M."/>
            <person name="Suarez D.L."/>
            <person name="Swayne D.E."/>
        </authorList>
    </citation>
    <scope>NUCLEOTIDE SEQUENCE [LARGE SCALE GENOMIC DNA]</scope>
    <source>
        <strain evidence="1 2">DSM 43828</strain>
    </source>
</reference>
<gene>
    <name evidence="1" type="ORF">SAMN05661093_06740</name>
</gene>
<organism evidence="1 2">
    <name type="scientific">Kibdelosporangium aridum</name>
    <dbReference type="NCBI Taxonomy" id="2030"/>
    <lineage>
        <taxon>Bacteria</taxon>
        <taxon>Bacillati</taxon>
        <taxon>Actinomycetota</taxon>
        <taxon>Actinomycetes</taxon>
        <taxon>Pseudonocardiales</taxon>
        <taxon>Pseudonocardiaceae</taxon>
        <taxon>Kibdelosporangium</taxon>
    </lineage>
</organism>
<dbReference type="AlphaFoldDB" id="A0A1W2FHF5"/>
<dbReference type="OrthoDB" id="8402552at2"/>
<evidence type="ECO:0000313" key="2">
    <source>
        <dbReference type="Proteomes" id="UP000192674"/>
    </source>
</evidence>
<accession>A0A1W2FHF5</accession>
<sequence length="486" mass="53405">MSQWRLPGAVDDRHTFFAHALALAAAHGPGPWPDGGYPLPDEESPPVMSGSVHDGIRTHHFAVNDGTQAAVKIAEAISAIVESPPDLVAVQRLHDLIAEHDTLTIADPLTDRLLGADRDRVREVGRWLAEYGTRRDAVATGIVLIGLTGDERDRELLLLLGSMEDLALYAVVALGRTQSDRDMAIFELARRVRAWGRIQAVERLEGTTDPEIKAWLLREGFRNGVMNEYLAYIAATTGGLADALTESEVDDEVLDAAGDILAALSDVGGPAKDIRSYPEGHAMIDRYLAVVRHRPSVSRIRAVLQLDQYLEDGRCEQLLTDLAWIGVVRRALDSADLDTFTDALWPAKQIGLKTADRIAAWLERYPCEWGLWIWFRDAEDAVKTAERLLPLEDLVTGPALEHGFGPEFQADRALGLVVEREDVRSWPLVKTALSNRLIRNRIAAVRALKAWPRDSLPADALPAVRAAAAIEPDNEIKSALTELLAA</sequence>
<keyword evidence="2" id="KW-1185">Reference proteome</keyword>
<protein>
    <recommendedName>
        <fullName evidence="3">Limonene hydroxylase</fullName>
    </recommendedName>
</protein>
<evidence type="ECO:0000313" key="1">
    <source>
        <dbReference type="EMBL" id="SMD21116.1"/>
    </source>
</evidence>
<evidence type="ECO:0008006" key="3">
    <source>
        <dbReference type="Google" id="ProtNLM"/>
    </source>
</evidence>
<name>A0A1W2FHF5_KIBAR</name>
<dbReference type="Proteomes" id="UP000192674">
    <property type="component" value="Unassembled WGS sequence"/>
</dbReference>
<proteinExistence type="predicted"/>
<dbReference type="RefSeq" id="WP_084430709.1">
    <property type="nucleotide sequence ID" value="NZ_FWXV01000006.1"/>
</dbReference>
<dbReference type="EMBL" id="FWXV01000006">
    <property type="protein sequence ID" value="SMD21116.1"/>
    <property type="molecule type" value="Genomic_DNA"/>
</dbReference>